<dbReference type="SMART" id="SM00105">
    <property type="entry name" value="ArfGap"/>
    <property type="match status" value="1"/>
</dbReference>
<dbReference type="InterPro" id="IPR037278">
    <property type="entry name" value="ARFGAP/RecO"/>
</dbReference>
<keyword evidence="1" id="KW-0343">GTPase activation</keyword>
<proteinExistence type="predicted"/>
<feature type="compositionally biased region" description="Polar residues" evidence="6">
    <location>
        <begin position="204"/>
        <end position="217"/>
    </location>
</feature>
<feature type="compositionally biased region" description="Low complexity" evidence="6">
    <location>
        <begin position="281"/>
        <end position="290"/>
    </location>
</feature>
<name>A0A1R1YM90_9FUNG</name>
<keyword evidence="4" id="KW-0862">Zinc</keyword>
<feature type="region of interest" description="Disordered" evidence="6">
    <location>
        <begin position="150"/>
        <end position="243"/>
    </location>
</feature>
<dbReference type="GO" id="GO:0000139">
    <property type="term" value="C:Golgi membrane"/>
    <property type="evidence" value="ECO:0007669"/>
    <property type="project" value="GOC"/>
</dbReference>
<evidence type="ECO:0000313" key="8">
    <source>
        <dbReference type="EMBL" id="OMJ28039.1"/>
    </source>
</evidence>
<feature type="compositionally biased region" description="Low complexity" evidence="6">
    <location>
        <begin position="415"/>
        <end position="437"/>
    </location>
</feature>
<sequence length="501" mass="54102">MLKSQIPINDETSRIVDKEKCDHIFSQLLKKTENQTCFDCGKRLPVWASVTYGIFLCLSCSSVHRNLGVHISFVRSTALDGWSDLQLANMRLGGNSKAQNFWINNACGEYINSSGIGSIGGKSVEKKYTCRAAVLYRQQLANAAAELANSEMDNTPTPSQNLSDTPASNPSVPHEPPITNTQPSNVPAPLITSDISTTDSPSDNVPSKTPTSANSSFKPVLSFKKSSKPGQISKKSAPLKKKLGGGAVKIDAKPIENFEEFAAKASHEASLKKQHNLHSDSPNSNSSNPNTPAKIGGFGYVPGLDSPQDDNSTFNSSSSRLAYSSNTSSKQNTNLSESDSLSAAVGGLGFGTVRTQQLTSPISSSKQTSSSSYKNSSFSNSTKNTSNESPDVNFAQKNFKNAKSISSAQFFSLDNNNNSNNNNNYNSNSRNSSNNNNYSNSGSAEYWGRDIFGSDLDLHDLGYNAREVLDDILNSDKAETLKQVWLKGSSSVSEYLDTFRY</sequence>
<dbReference type="Pfam" id="PF01412">
    <property type="entry name" value="ArfGap"/>
    <property type="match status" value="1"/>
</dbReference>
<dbReference type="InterPro" id="IPR001164">
    <property type="entry name" value="ArfGAP_dom"/>
</dbReference>
<feature type="region of interest" description="Disordered" evidence="6">
    <location>
        <begin position="358"/>
        <end position="393"/>
    </location>
</feature>
<reference evidence="9" key="1">
    <citation type="submission" date="2017-01" db="EMBL/GenBank/DDBJ databases">
        <authorList>
            <person name="Wang Y."/>
            <person name="White M."/>
            <person name="Kvist S."/>
            <person name="Moncalvo J.-M."/>
        </authorList>
    </citation>
    <scope>NUCLEOTIDE SEQUENCE [LARGE SCALE GENOMIC DNA]</scope>
    <source>
        <strain evidence="9">ID-206-W2</strain>
    </source>
</reference>
<dbReference type="PRINTS" id="PR00405">
    <property type="entry name" value="REVINTRACTNG"/>
</dbReference>
<evidence type="ECO:0000256" key="5">
    <source>
        <dbReference type="PROSITE-ProRule" id="PRU00288"/>
    </source>
</evidence>
<feature type="compositionally biased region" description="Low complexity" evidence="6">
    <location>
        <begin position="191"/>
        <end position="203"/>
    </location>
</feature>
<organism evidence="8 9">
    <name type="scientific">Smittium culicis</name>
    <dbReference type="NCBI Taxonomy" id="133412"/>
    <lineage>
        <taxon>Eukaryota</taxon>
        <taxon>Fungi</taxon>
        <taxon>Fungi incertae sedis</taxon>
        <taxon>Zoopagomycota</taxon>
        <taxon>Kickxellomycotina</taxon>
        <taxon>Harpellomycetes</taxon>
        <taxon>Harpellales</taxon>
        <taxon>Legeriomycetaceae</taxon>
        <taxon>Smittium</taxon>
    </lineage>
</organism>
<dbReference type="EMBL" id="LSSM01000731">
    <property type="protein sequence ID" value="OMJ28039.1"/>
    <property type="molecule type" value="Genomic_DNA"/>
</dbReference>
<dbReference type="PROSITE" id="PS50115">
    <property type="entry name" value="ARFGAP"/>
    <property type="match status" value="1"/>
</dbReference>
<keyword evidence="3 5" id="KW-0863">Zinc-finger</keyword>
<dbReference type="GO" id="GO:0005096">
    <property type="term" value="F:GTPase activator activity"/>
    <property type="evidence" value="ECO:0007669"/>
    <property type="project" value="UniProtKB-KW"/>
</dbReference>
<evidence type="ECO:0000256" key="2">
    <source>
        <dbReference type="ARBA" id="ARBA00022723"/>
    </source>
</evidence>
<evidence type="ECO:0000259" key="7">
    <source>
        <dbReference type="PROSITE" id="PS50115"/>
    </source>
</evidence>
<evidence type="ECO:0000256" key="4">
    <source>
        <dbReference type="ARBA" id="ARBA00022833"/>
    </source>
</evidence>
<dbReference type="PANTHER" id="PTHR45686">
    <property type="entry name" value="ADP-RIBOSYLATION FACTOR GTPASE ACTIVATING PROTEIN 3, ISOFORM H-RELATED"/>
    <property type="match status" value="1"/>
</dbReference>
<feature type="domain" description="Arf-GAP" evidence="7">
    <location>
        <begin position="22"/>
        <end position="102"/>
    </location>
</feature>
<dbReference type="GO" id="GO:0048205">
    <property type="term" value="P:COPI coating of Golgi vesicle"/>
    <property type="evidence" value="ECO:0007669"/>
    <property type="project" value="TreeGrafter"/>
</dbReference>
<accession>A0A1R1YM90</accession>
<feature type="compositionally biased region" description="Low complexity" evidence="6">
    <location>
        <begin position="316"/>
        <end position="329"/>
    </location>
</feature>
<evidence type="ECO:0000256" key="3">
    <source>
        <dbReference type="ARBA" id="ARBA00022771"/>
    </source>
</evidence>
<dbReference type="Proteomes" id="UP000187429">
    <property type="component" value="Unassembled WGS sequence"/>
</dbReference>
<dbReference type="CDD" id="cd08831">
    <property type="entry name" value="ArfGap_ArfGap2_3_like"/>
    <property type="match status" value="1"/>
</dbReference>
<dbReference type="Gene3D" id="1.10.220.150">
    <property type="entry name" value="Arf GTPase activating protein"/>
    <property type="match status" value="1"/>
</dbReference>
<dbReference type="InterPro" id="IPR038508">
    <property type="entry name" value="ArfGAP_dom_sf"/>
</dbReference>
<feature type="region of interest" description="Disordered" evidence="6">
    <location>
        <begin position="411"/>
        <end position="437"/>
    </location>
</feature>
<evidence type="ECO:0000313" key="9">
    <source>
        <dbReference type="Proteomes" id="UP000187429"/>
    </source>
</evidence>
<dbReference type="OrthoDB" id="983479at2759"/>
<gene>
    <name evidence="8" type="ORF">AYI69_g2494</name>
</gene>
<evidence type="ECO:0000256" key="6">
    <source>
        <dbReference type="SAM" id="MobiDB-lite"/>
    </source>
</evidence>
<feature type="region of interest" description="Disordered" evidence="6">
    <location>
        <begin position="266"/>
        <end position="338"/>
    </location>
</feature>
<dbReference type="AlphaFoldDB" id="A0A1R1YM90"/>
<evidence type="ECO:0000256" key="1">
    <source>
        <dbReference type="ARBA" id="ARBA00022468"/>
    </source>
</evidence>
<dbReference type="SUPFAM" id="SSF57863">
    <property type="entry name" value="ArfGap/RecO-like zinc finger"/>
    <property type="match status" value="1"/>
</dbReference>
<keyword evidence="2" id="KW-0479">Metal-binding</keyword>
<feature type="compositionally biased region" description="Low complexity" evidence="6">
    <location>
        <begin position="359"/>
        <end position="389"/>
    </location>
</feature>
<dbReference type="PANTHER" id="PTHR45686:SF4">
    <property type="entry name" value="ADP-RIBOSYLATION FACTOR GTPASE ACTIVATING PROTEIN 3, ISOFORM H"/>
    <property type="match status" value="1"/>
</dbReference>
<keyword evidence="9" id="KW-1185">Reference proteome</keyword>
<dbReference type="GO" id="GO:0008270">
    <property type="term" value="F:zinc ion binding"/>
    <property type="evidence" value="ECO:0007669"/>
    <property type="project" value="UniProtKB-KW"/>
</dbReference>
<feature type="compositionally biased region" description="Polar residues" evidence="6">
    <location>
        <begin position="152"/>
        <end position="171"/>
    </location>
</feature>
<comment type="caution">
    <text evidence="8">The sequence shown here is derived from an EMBL/GenBank/DDBJ whole genome shotgun (WGS) entry which is preliminary data.</text>
</comment>
<protein>
    <submittedName>
        <fullName evidence="8">Putative ADP-ribosylation factor GTPase-activating protein AGD8</fullName>
    </submittedName>
</protein>